<dbReference type="AlphaFoldDB" id="A0A2D1U8V4"/>
<evidence type="ECO:0000313" key="1">
    <source>
        <dbReference type="EMBL" id="ATP58039.1"/>
    </source>
</evidence>
<dbReference type="RefSeq" id="WP_099439947.1">
    <property type="nucleotide sequence ID" value="NZ_CP024091.1"/>
</dbReference>
<protein>
    <submittedName>
        <fullName evidence="1">Uncharacterized protein</fullName>
    </submittedName>
</protein>
<organism evidence="1 2">
    <name type="scientific">Pedobacter ginsengisoli</name>
    <dbReference type="NCBI Taxonomy" id="363852"/>
    <lineage>
        <taxon>Bacteria</taxon>
        <taxon>Pseudomonadati</taxon>
        <taxon>Bacteroidota</taxon>
        <taxon>Sphingobacteriia</taxon>
        <taxon>Sphingobacteriales</taxon>
        <taxon>Sphingobacteriaceae</taxon>
        <taxon>Pedobacter</taxon>
    </lineage>
</organism>
<reference evidence="1 2" key="1">
    <citation type="submission" date="2017-10" db="EMBL/GenBank/DDBJ databases">
        <title>Whole genome of Pedobacter ginsengisoli T01R-27 isolated from tomato rhizosphere.</title>
        <authorList>
            <person name="Weon H.-Y."/>
            <person name="Lee S.A."/>
            <person name="Sang M.K."/>
            <person name="Song J."/>
        </authorList>
    </citation>
    <scope>NUCLEOTIDE SEQUENCE [LARGE SCALE GENOMIC DNA]</scope>
    <source>
        <strain evidence="1 2">T01R-27</strain>
    </source>
</reference>
<dbReference type="Proteomes" id="UP000223749">
    <property type="component" value="Chromosome"/>
</dbReference>
<keyword evidence="2" id="KW-1185">Reference proteome</keyword>
<proteinExistence type="predicted"/>
<gene>
    <name evidence="1" type="ORF">CPT03_16980</name>
</gene>
<dbReference type="KEGG" id="pgs:CPT03_16980"/>
<sequence length="94" mass="10120">MTLKESKQARLPACVAGLNSVGTISFSKEGQLEIYGGDFDFSRKGYLTVNTIYNEPGFTLSGLQSTSYKISNNENSGTSSWYDVGAKAGVRLVP</sequence>
<dbReference type="EMBL" id="CP024091">
    <property type="protein sequence ID" value="ATP58039.1"/>
    <property type="molecule type" value="Genomic_DNA"/>
</dbReference>
<accession>A0A2D1U8V4</accession>
<name>A0A2D1U8V4_9SPHI</name>
<evidence type="ECO:0000313" key="2">
    <source>
        <dbReference type="Proteomes" id="UP000223749"/>
    </source>
</evidence>